<comment type="catalytic activity">
    <reaction evidence="9">
        <text>adenosine + H2O + H(+) = inosine + NH4(+)</text>
        <dbReference type="Rhea" id="RHEA:24408"/>
        <dbReference type="ChEBI" id="CHEBI:15377"/>
        <dbReference type="ChEBI" id="CHEBI:15378"/>
        <dbReference type="ChEBI" id="CHEBI:16335"/>
        <dbReference type="ChEBI" id="CHEBI:17596"/>
        <dbReference type="ChEBI" id="CHEBI:28938"/>
        <dbReference type="EC" id="3.5.4.4"/>
    </reaction>
</comment>
<keyword evidence="6" id="KW-0479">Metal-binding</keyword>
<accession>A0A8H6YIG9</accession>
<organism evidence="11 12">
    <name type="scientific">Mycena venus</name>
    <dbReference type="NCBI Taxonomy" id="2733690"/>
    <lineage>
        <taxon>Eukaryota</taxon>
        <taxon>Fungi</taxon>
        <taxon>Dikarya</taxon>
        <taxon>Basidiomycota</taxon>
        <taxon>Agaricomycotina</taxon>
        <taxon>Agaricomycetes</taxon>
        <taxon>Agaricomycetidae</taxon>
        <taxon>Agaricales</taxon>
        <taxon>Marasmiineae</taxon>
        <taxon>Mycenaceae</taxon>
        <taxon>Mycena</taxon>
    </lineage>
</organism>
<dbReference type="FunFam" id="3.20.20.140:FF:000017">
    <property type="entry name" value="Adenosine deaminase 2"/>
    <property type="match status" value="1"/>
</dbReference>
<keyword evidence="8" id="KW-0378">Hydrolase</keyword>
<evidence type="ECO:0000256" key="6">
    <source>
        <dbReference type="ARBA" id="ARBA00022723"/>
    </source>
</evidence>
<dbReference type="InterPro" id="IPR032466">
    <property type="entry name" value="Metal_Hydrolase"/>
</dbReference>
<dbReference type="Pfam" id="PF00962">
    <property type="entry name" value="A_deaminase"/>
    <property type="match status" value="1"/>
</dbReference>
<dbReference type="AlphaFoldDB" id="A0A8H6YIG9"/>
<protein>
    <recommendedName>
        <fullName evidence="4">adenosine deaminase</fullName>
        <ecNumber evidence="4">3.5.4.4</ecNumber>
    </recommendedName>
</protein>
<evidence type="ECO:0000313" key="12">
    <source>
        <dbReference type="Proteomes" id="UP000620124"/>
    </source>
</evidence>
<dbReference type="GO" id="GO:0005576">
    <property type="term" value="C:extracellular region"/>
    <property type="evidence" value="ECO:0007669"/>
    <property type="project" value="UniProtKB-SubCell"/>
</dbReference>
<dbReference type="SUPFAM" id="SSF51556">
    <property type="entry name" value="Metallo-dependent hydrolases"/>
    <property type="match status" value="1"/>
</dbReference>
<dbReference type="Proteomes" id="UP000620124">
    <property type="component" value="Unassembled WGS sequence"/>
</dbReference>
<evidence type="ECO:0000256" key="5">
    <source>
        <dbReference type="ARBA" id="ARBA00022525"/>
    </source>
</evidence>
<comment type="cofactor">
    <cofactor evidence="1">
        <name>Zn(2+)</name>
        <dbReference type="ChEBI" id="CHEBI:29105"/>
    </cofactor>
</comment>
<dbReference type="InterPro" id="IPR006330">
    <property type="entry name" value="Ado/ade_deaminase"/>
</dbReference>
<sequence>MSSQFTDFTHYKQERTALIDHDRSLRRDNSESKVSPAEARADAILRALREKENSCVWGADHEDVLHPFPGMGFLTGRDMILQTKLFKILAKMPKGALLHAHLDATVNAEFVLKLALEQPAFHVRAVESLSALNISKILPEIKALPQELFTHSDLSLTDLSYMPSTWVSLKKARETFDPALGGPEGFDKWVVDAMTLEVAEGKSIISKGVIGGLTSAAATLSHSTVDEVASEHIHRLLITNTHRFGKNSIKHSEFLQHVSLLTFTPLWEPYIYEFLRSSVEDGISYVEVRVNFFPKYMVGGDGQENVPHSAWLKSFDDTLNRFKADLKQQGREDEFIGARIIYSTVRSISVEELDWFCEDCIALKKEFPHLIVGFDLVGPENTLKPLIYYAESLLRFRERQKELGLDIPFILHAGETLGDGTEADVNLYDAILLGTLRIGHGFSLIKHPKLMEMCRERNILIEVCPISNEILRLTSSMLMHPLPTLMNNGLPVALCSDDPAMFGNMGLSFDFYQVLVASQVTGLIALRELARDSLKYSTLEPSEKQRAIGAWEKRWEKFVEYILLEGGKEGTC</sequence>
<keyword evidence="12" id="KW-1185">Reference proteome</keyword>
<dbReference type="InterPro" id="IPR001365">
    <property type="entry name" value="A_deaminase_dom"/>
</dbReference>
<name>A0A8H6YIG9_9AGAR</name>
<proteinExistence type="inferred from homology"/>
<dbReference type="EC" id="3.5.4.4" evidence="4"/>
<keyword evidence="7" id="KW-0732">Signal</keyword>
<dbReference type="GO" id="GO:0004000">
    <property type="term" value="F:adenosine deaminase activity"/>
    <property type="evidence" value="ECO:0007669"/>
    <property type="project" value="TreeGrafter"/>
</dbReference>
<dbReference type="OrthoDB" id="7202371at2759"/>
<evidence type="ECO:0000259" key="10">
    <source>
        <dbReference type="Pfam" id="PF00962"/>
    </source>
</evidence>
<dbReference type="GO" id="GO:0046103">
    <property type="term" value="P:inosine biosynthetic process"/>
    <property type="evidence" value="ECO:0007669"/>
    <property type="project" value="TreeGrafter"/>
</dbReference>
<comment type="caution">
    <text evidence="11">The sequence shown here is derived from an EMBL/GenBank/DDBJ whole genome shotgun (WGS) entry which is preliminary data.</text>
</comment>
<comment type="similarity">
    <text evidence="3">Belongs to the metallo-dependent hydrolases superfamily. Adenosine and AMP deaminases family. ADGF subfamily.</text>
</comment>
<dbReference type="EMBL" id="JACAZI010000005">
    <property type="protein sequence ID" value="KAF7359717.1"/>
    <property type="molecule type" value="Genomic_DNA"/>
</dbReference>
<evidence type="ECO:0000256" key="2">
    <source>
        <dbReference type="ARBA" id="ARBA00004613"/>
    </source>
</evidence>
<evidence type="ECO:0000256" key="7">
    <source>
        <dbReference type="ARBA" id="ARBA00022729"/>
    </source>
</evidence>
<evidence type="ECO:0000256" key="4">
    <source>
        <dbReference type="ARBA" id="ARBA00012784"/>
    </source>
</evidence>
<evidence type="ECO:0000313" key="11">
    <source>
        <dbReference type="EMBL" id="KAF7359717.1"/>
    </source>
</evidence>
<feature type="domain" description="Adenosine deaminase" evidence="10">
    <location>
        <begin position="271"/>
        <end position="546"/>
    </location>
</feature>
<comment type="subcellular location">
    <subcellularLocation>
        <location evidence="2">Secreted</location>
    </subcellularLocation>
</comment>
<reference evidence="11" key="1">
    <citation type="submission" date="2020-05" db="EMBL/GenBank/DDBJ databases">
        <title>Mycena genomes resolve the evolution of fungal bioluminescence.</title>
        <authorList>
            <person name="Tsai I.J."/>
        </authorList>
    </citation>
    <scope>NUCLEOTIDE SEQUENCE</scope>
    <source>
        <strain evidence="11">CCC161011</strain>
    </source>
</reference>
<evidence type="ECO:0000256" key="1">
    <source>
        <dbReference type="ARBA" id="ARBA00001947"/>
    </source>
</evidence>
<dbReference type="Gene3D" id="3.20.20.140">
    <property type="entry name" value="Metal-dependent hydrolases"/>
    <property type="match status" value="1"/>
</dbReference>
<evidence type="ECO:0000256" key="9">
    <source>
        <dbReference type="ARBA" id="ARBA00047764"/>
    </source>
</evidence>
<dbReference type="GO" id="GO:0046872">
    <property type="term" value="F:metal ion binding"/>
    <property type="evidence" value="ECO:0007669"/>
    <property type="project" value="UniProtKB-KW"/>
</dbReference>
<gene>
    <name evidence="11" type="ORF">MVEN_00696300</name>
</gene>
<dbReference type="GO" id="GO:0006154">
    <property type="term" value="P:adenosine catabolic process"/>
    <property type="evidence" value="ECO:0007669"/>
    <property type="project" value="TreeGrafter"/>
</dbReference>
<evidence type="ECO:0000256" key="3">
    <source>
        <dbReference type="ARBA" id="ARBA00006083"/>
    </source>
</evidence>
<dbReference type="PANTHER" id="PTHR11409:SF39">
    <property type="entry name" value="ADENOSINE DEAMINASE 2"/>
    <property type="match status" value="1"/>
</dbReference>
<dbReference type="PANTHER" id="PTHR11409">
    <property type="entry name" value="ADENOSINE DEAMINASE"/>
    <property type="match status" value="1"/>
</dbReference>
<keyword evidence="5" id="KW-0964">Secreted</keyword>
<evidence type="ECO:0000256" key="8">
    <source>
        <dbReference type="ARBA" id="ARBA00022801"/>
    </source>
</evidence>